<evidence type="ECO:0000313" key="2">
    <source>
        <dbReference type="EMBL" id="JAS91142.1"/>
    </source>
</evidence>
<organism evidence="2">
    <name type="scientific">Homalodisca liturata</name>
    <dbReference type="NCBI Taxonomy" id="320908"/>
    <lineage>
        <taxon>Eukaryota</taxon>
        <taxon>Metazoa</taxon>
        <taxon>Ecdysozoa</taxon>
        <taxon>Arthropoda</taxon>
        <taxon>Hexapoda</taxon>
        <taxon>Insecta</taxon>
        <taxon>Pterygota</taxon>
        <taxon>Neoptera</taxon>
        <taxon>Paraneoptera</taxon>
        <taxon>Hemiptera</taxon>
        <taxon>Auchenorrhyncha</taxon>
        <taxon>Membracoidea</taxon>
        <taxon>Cicadellidae</taxon>
        <taxon>Cicadellinae</taxon>
        <taxon>Proconiini</taxon>
        <taxon>Homalodisca</taxon>
    </lineage>
</organism>
<sequence length="233" mass="27709">MSQNLVDVCKMRETNQNEVAQTLKNIEQRRIHVQNKSKLLKDKVDKLKHEHVLLDKEMSCTESLNLKIEKEICKLKAETENTACSLEKMHWKSFKIEMLKDFESERNANLEQRKLKYENVFSQSSNNDTSNKDHQINSNRTENHDIKEMEERVNEMVKVIESKKTSIQLTDPKLQVDIQILEKRNAALLTRYQRKFQEAESRYRQKLSELNSLQKLLAEKDELLLNQNETRYQ</sequence>
<protein>
    <submittedName>
        <fullName evidence="2">Uncharacterized protein</fullName>
    </submittedName>
</protein>
<accession>A0A1B6IW69</accession>
<feature type="coiled-coil region" evidence="1">
    <location>
        <begin position="146"/>
        <end position="216"/>
    </location>
</feature>
<dbReference type="EMBL" id="GECU01016564">
    <property type="protein sequence ID" value="JAS91142.1"/>
    <property type="molecule type" value="Transcribed_RNA"/>
</dbReference>
<dbReference type="AlphaFoldDB" id="A0A1B6IW69"/>
<gene>
    <name evidence="2" type="ORF">g.5534</name>
</gene>
<proteinExistence type="predicted"/>
<evidence type="ECO:0000256" key="1">
    <source>
        <dbReference type="SAM" id="Coils"/>
    </source>
</evidence>
<reference evidence="2" key="1">
    <citation type="submission" date="2015-11" db="EMBL/GenBank/DDBJ databases">
        <title>De novo transcriptome assembly of four potential Pierce s Disease insect vectors from Arizona vineyards.</title>
        <authorList>
            <person name="Tassone E.E."/>
        </authorList>
    </citation>
    <scope>NUCLEOTIDE SEQUENCE</scope>
</reference>
<name>A0A1B6IW69_9HEMI</name>
<keyword evidence="1" id="KW-0175">Coiled coil</keyword>